<dbReference type="EMBL" id="LDOU01000013">
    <property type="protein sequence ID" value="KLV08670.1"/>
    <property type="molecule type" value="Genomic_DNA"/>
</dbReference>
<reference evidence="2 3" key="1">
    <citation type="submission" date="2015-05" db="EMBL/GenBank/DDBJ databases">
        <title>Photobacterium galathea sp. nov.</title>
        <authorList>
            <person name="Machado H."/>
            <person name="Gram L."/>
        </authorList>
    </citation>
    <scope>NUCLEOTIDE SEQUENCE [LARGE SCALE GENOMIC DNA]</scope>
    <source>
        <strain evidence="2 3">DSM 22954</strain>
    </source>
</reference>
<dbReference type="PATRIC" id="fig|320778.3.peg.2757"/>
<keyword evidence="1" id="KW-0472">Membrane</keyword>
<keyword evidence="3" id="KW-1185">Reference proteome</keyword>
<organism evidence="2 3">
    <name type="scientific">Photobacterium ganghwense</name>
    <dbReference type="NCBI Taxonomy" id="320778"/>
    <lineage>
        <taxon>Bacteria</taxon>
        <taxon>Pseudomonadati</taxon>
        <taxon>Pseudomonadota</taxon>
        <taxon>Gammaproteobacteria</taxon>
        <taxon>Vibrionales</taxon>
        <taxon>Vibrionaceae</taxon>
        <taxon>Photobacterium</taxon>
    </lineage>
</organism>
<dbReference type="OrthoDB" id="5296797at2"/>
<name>A0A0J1HAF6_9GAMM</name>
<dbReference type="AlphaFoldDB" id="A0A0J1HAF6"/>
<feature type="transmembrane region" description="Helical" evidence="1">
    <location>
        <begin position="22"/>
        <end position="55"/>
    </location>
</feature>
<proteinExistence type="predicted"/>
<comment type="caution">
    <text evidence="2">The sequence shown here is derived from an EMBL/GenBank/DDBJ whole genome shotgun (WGS) entry which is preliminary data.</text>
</comment>
<evidence type="ECO:0000313" key="3">
    <source>
        <dbReference type="Proteomes" id="UP000035909"/>
    </source>
</evidence>
<keyword evidence="1" id="KW-1133">Transmembrane helix</keyword>
<dbReference type="Proteomes" id="UP000035909">
    <property type="component" value="Unassembled WGS sequence"/>
</dbReference>
<evidence type="ECO:0000313" key="2">
    <source>
        <dbReference type="EMBL" id="KLV08670.1"/>
    </source>
</evidence>
<keyword evidence="1" id="KW-0812">Transmembrane</keyword>
<sequence length="61" mass="6663">MSAENDKQEVTVVDVKMPFTSMVIFLVKLAIASIPAVIILSIIFALLMAVFGGMFHGMGRY</sequence>
<dbReference type="RefSeq" id="WP_047885597.1">
    <property type="nucleotide sequence ID" value="NZ_LDOU01000013.1"/>
</dbReference>
<gene>
    <name evidence="2" type="ORF">ABT57_12635</name>
</gene>
<accession>A0A0J1HAF6</accession>
<evidence type="ECO:0000256" key="1">
    <source>
        <dbReference type="SAM" id="Phobius"/>
    </source>
</evidence>
<protein>
    <submittedName>
        <fullName evidence="2">Uncharacterized protein</fullName>
    </submittedName>
</protein>